<organism evidence="3 4">
    <name type="scientific">Acholeplasma oculi</name>
    <dbReference type="NCBI Taxonomy" id="35623"/>
    <lineage>
        <taxon>Bacteria</taxon>
        <taxon>Bacillati</taxon>
        <taxon>Mycoplasmatota</taxon>
        <taxon>Mollicutes</taxon>
        <taxon>Acholeplasmatales</taxon>
        <taxon>Acholeplasmataceae</taxon>
        <taxon>Acholeplasma</taxon>
    </lineage>
</organism>
<evidence type="ECO:0000259" key="2">
    <source>
        <dbReference type="Pfam" id="PF12733"/>
    </source>
</evidence>
<evidence type="ECO:0000256" key="1">
    <source>
        <dbReference type="SAM" id="Phobius"/>
    </source>
</evidence>
<feature type="domain" description="Cadherin-like beta-sandwich-like" evidence="2">
    <location>
        <begin position="1197"/>
        <end position="1283"/>
    </location>
</feature>
<dbReference type="InterPro" id="IPR025883">
    <property type="entry name" value="Cadherin-like_domain"/>
</dbReference>
<dbReference type="HOGENOM" id="CLU_225015_0_0_14"/>
<feature type="domain" description="Cadherin-like beta-sandwich-like" evidence="2">
    <location>
        <begin position="922"/>
        <end position="994"/>
    </location>
</feature>
<dbReference type="Proteomes" id="UP000032434">
    <property type="component" value="Chromosome 1"/>
</dbReference>
<keyword evidence="1" id="KW-0472">Membrane</keyword>
<dbReference type="OrthoDB" id="383577at2"/>
<feature type="domain" description="Cadherin-like beta-sandwich-like" evidence="2">
    <location>
        <begin position="826"/>
        <end position="899"/>
    </location>
</feature>
<gene>
    <name evidence="3" type="ORF">Aocu_03610</name>
</gene>
<keyword evidence="1" id="KW-1133">Transmembrane helix</keyword>
<feature type="domain" description="Cadherin-like beta-sandwich-like" evidence="2">
    <location>
        <begin position="2705"/>
        <end position="2783"/>
    </location>
</feature>
<keyword evidence="1" id="KW-0812">Transmembrane</keyword>
<dbReference type="PATRIC" id="fig|35623.3.peg.361"/>
<evidence type="ECO:0000313" key="3">
    <source>
        <dbReference type="EMBL" id="CDR30434.1"/>
    </source>
</evidence>
<proteinExistence type="predicted"/>
<dbReference type="EMBL" id="LK028559">
    <property type="protein sequence ID" value="CDR30434.1"/>
    <property type="molecule type" value="Genomic_DNA"/>
</dbReference>
<keyword evidence="4" id="KW-1185">Reference proteome</keyword>
<reference evidence="4" key="1">
    <citation type="submission" date="2014-05" db="EMBL/GenBank/DDBJ databases">
        <authorList>
            <person name="Kube M."/>
        </authorList>
    </citation>
    <scope>NUCLEOTIDE SEQUENCE [LARGE SCALE GENOMIC DNA]</scope>
</reference>
<dbReference type="InParanoid" id="A0A061AAL2"/>
<protein>
    <submittedName>
        <fullName evidence="3">Cadherin-like beta sandwich domain containing protein</fullName>
    </submittedName>
</protein>
<accession>A0A061AAL2</accession>
<dbReference type="RefSeq" id="WP_045748986.1">
    <property type="nucleotide sequence ID" value="NZ_FUZK01000005.1"/>
</dbReference>
<sequence length="3334" mass="365855">MKYLKQFGVWVYIILMTVLIVSVDNKTYAAASDFEFWIQTETGEKELTKAELEDLATSNGDLLKLEIWAKSVSTPKNLGAIEATFMNLDPNLEYVGATWTYQVRRVFSGVPHATIKQDGYTDVSNISEKKISFYTSGNVVEANKMDLDISTSGARLGFVEFFILGELPESFKFELAFNPGLVGDWLGNKYNVANSTIKSFNIGMQAENADLTALSILGNNSNTQYVNASNFTGVDDTSIDVLLTYQDSLSGLTITPTTKNASASVAIDTITTPILSGSTINVTVTDGSLVKVYQINVTVTPMSNENSLLSISANVGTLTPVFSQGTLSYTLTLPYSNNQVTLSATKVDSKSKLFIDNVLRSSFTKTNLPVGNTTISFRVEAESGLTKTYDVIIQRLPASSQKDLDFLKISNVDIYNGDTTYNHVLDETKTTFNYNIKALDAKATILLSLDQGVSYSVISQNANSASYSLNKGESKTFKFKVVAEDLSELIYTVHVSRPLSSLTELQSVAIKDGSQTLTLTPLQGVYTYKLNSQSTSLEFLVAAKEGGSVEIIHSEVTGTVMDVSALPAGTYPVIIKVTSSDGLQTKEWTVQVVKESDEKEITSVILKDRLNGFNDISNFTFDALTNTYSMTLGFKEISQIQIELQSSPLAIINRQSGPTLNQNGTNYVIGQHDFVNTSQMGTMQLVVDVVAQNGTVKQYKIVVNRLAAESIKTLDSFYIDSTPVPNFIGGQSPISGGYGTIIVPGDTGNVNVIVEKTSAKSTVTYNGSLNPNIALERGKVKLVTVRVTAEDSTYYEYQVNVLAANTNNQITNILVRNHLGQALPLVFNPTTLVYEILVDYPTTFINIEVITPTDSRSVVTTGGDETGTKNLIQGLNTIKVFATSESGTKGTEYTLRVTRSYARTENSLETLQLSSSGLIHNLSPQFNPSILSYTLRVDDNISNITVSATTKDNGSKIISGLGVHNLTSGQTTMISVVVQSESGVNKTYIIEVKRANQISTLDHVVIDGLTYPVISTFNGYVLELSKVNYSKNSMQVQIILSDIKASFQTSTNYSGGVFNLVDGVNELIITVTAMDGTVHPNQYIIRVERQAPDLTKSLSGLEVLAQGSGANLISGFSPTLYSYAIRVNHNITQVTINPTLTSVNSSYTITPGPELTTLTLYPTNTTFVIRVYDQTGVGYRDYTVVVMRADDNQEINNITANAGSPFTFNKTQTDYDLGSLMYSHQQITFNIQKASMWSTILINGEPKVSPYVVSLVPGLNEITIQAVSEYGTDGLIYTFQVYRLEPSNDTSLKDLLVSYQGTKLIDEKTPVANQLYTLRVDRNISFVDITYLKGHSNQQITVSPQNGGSITAGAINNFTITVTAEDMVTVSYYRIQIISKNDDSDFSNIKIDGVAITDIATYDDLRKTYVLNDAFNFNQLTVEISAVKQDSYSVLTGVGTKTLVHGFNRFEIYNTSEYGTKSESVFIELTRRIPQTDSTLENLSVKDLSFDNGLVFHPNTYNYVITLPSSDTRTTIEILATLGATPLNQKTFSGKTGVQSLPSDASFNVSFQITVKAEDQSQSIYTINVLKNASLSQDASIKEIIIDGVTYDVTDFTNKVLDLGSVIFSKQTIQIDVIPNDPLAKAQGHIGIYTLNGTGIHQFKFKVVAQDGIHGLSDEYTIQLIKLSQSSDHSLNSLSLEIDGIEYINNFNKDTLNYRVELSGNALNTVLDATKNHPGAQLTGDLGSFVISRGEHIYKVFVTAEDGTKRTYTITVVVKSDDVELESNHVELLYQQTNLYTSFDPSLTNQLVFEVDYQVSFVQLNVTLPLGATLVTNNQLSIYDLTPGVVKIIEVQVQSESGVLGMRYQISVLRKTASSENRPHELSVVIGTDTYELDTQKQFHKLTLPDTVSALRVDAVLALNSTATGLGNYSNVTDGMTIPLVFRAENMDVLTYMIEIDLKSTNHSFKEIQVNGVNRLADFNASYMLNLGNVPYSVDTLNLFGILNDSLGTVIGNQSYTLALGINTITIQGVSEFGTQGPIYTILINRANPDNQNTLFSLEVLHNGLAIPFNEGAFDPTKLQYTITLNPDSTITQIFVDAVASNPNYQPTGTGEYTLDIIGGMIHKVIMVSVKSEDNITKTYQITITKNAPNQLSSEHELNVDDVKLIHQGMNYITFDSTQEIQPKVFVPYSVTDVRFEVVLPSKATLVIGTNYKTYTLSPSNEIIIEFQVQAEDQTLGKLYQITVERIAGSAENTLDSLTINFGNDVITLDPNVLKHTINIPLDIEEVIIDGTLKPGSTVIGLGVKDLTKSNIFIISVTSETGVRNDYIIEIKQLSDLNTLESIKIQGIERIEDFNAYQLSIEVPYQMTSISILLKANDLKASLFGDGSKSLNVGINEIKIYAVSESGIKGIEYTLVVTRKQASNNNYLSDLIVTDSDTGDLLTLSPVFNKDNTYYVINLSAFPNIKNIHIDGLAESLDSTVIGFGYKVLLAQTGASSQTFSVMVISQSGLSRTYDIVVQRAVNPDDDYSVSFLSLIGNDHINYLGTKDASKTFYNHVLTYEITVPYMVTSLNLTVSNTNGAVPSRQGTILLESDYQLRTTITFTMTSKTGLISPVYTIYVERMAPSDDVTLKSIEINGVLIDGFDPEVTQYEMTVDSQIVQEMNIVATKNNALQTLIGTSGIIHISRGVNIHTFKVISESGLERIYSIKITSLSFANDLLSLSVKNQVMTPSFDPDQLIYELTVDYTVLTIEILGTHSPYATIVGHGVKSLQVGLNVFEVYVMSEANTKGEVYILEVHRSEPSSDATLKNLTVKESLLGNVISFNPGFNKDITNYVIQIPTGVNLSVLFIEAEASNANAWVSGTGVRILDGLVTGDYHTILEVTVLAQDGTLGVYRISVYRAVDLNKDISITNISLEDNQGIKHLGLTDTFEYVFDPSIYLYEIEVPFSITSTQLTIETSSALVYGAGLKTFGNNDEIRYAFYIVSLDGTVQSDMYQIIVTRSVAEIDNNLSGIFIDGALIDGFDPSVLNYQVMIPVHLKDSIELSATKASDSSSVTGDLGSITLIPGTHVYSINVTSQKGEIKTYTLTISYVESNALLEELIIRTTNQETFNLATSDLLESLNFSSEEMVYRITVGEDTTWIHLTGAAVDTVGAQIMGFGTYQLTSGVTDITIYVRSADQLETLAYKIYVTKTYIPSNDASLKDLVLNGSKLEMDAEQNMYHIQIKSGDSSIALDASAFHPRAKVSILNHQGGQDLSQNLSTTIDNLGYGPNVYMIKVEAEDGSVLFYQLVIERDEASNEFVILLLISIFLLWVATIVYIIIKEQKSKDQKQSIDKDFFKRNHRMHMRK</sequence>
<evidence type="ECO:0000313" key="4">
    <source>
        <dbReference type="Proteomes" id="UP000032434"/>
    </source>
</evidence>
<dbReference type="KEGG" id="aoc:Aocu_03610"/>
<name>A0A061AAL2_9MOLU</name>
<feature type="domain" description="Cadherin-like beta-sandwich-like" evidence="2">
    <location>
        <begin position="318"/>
        <end position="395"/>
    </location>
</feature>
<dbReference type="STRING" id="35623.Aocu_03610"/>
<dbReference type="Pfam" id="PF12733">
    <property type="entry name" value="Cadherin-like"/>
    <property type="match status" value="5"/>
</dbReference>
<feature type="transmembrane region" description="Helical" evidence="1">
    <location>
        <begin position="3286"/>
        <end position="3307"/>
    </location>
</feature>
<feature type="transmembrane region" description="Helical" evidence="1">
    <location>
        <begin position="7"/>
        <end position="23"/>
    </location>
</feature>